<accession>A0A841R441</accession>
<dbReference type="Pfam" id="PF02572">
    <property type="entry name" value="CobA_CobO_BtuR"/>
    <property type="match status" value="1"/>
</dbReference>
<dbReference type="GO" id="GO:0008817">
    <property type="term" value="F:corrinoid adenosyltransferase activity"/>
    <property type="evidence" value="ECO:0007669"/>
    <property type="project" value="UniProtKB-EC"/>
</dbReference>
<dbReference type="PANTHER" id="PTHR46638:SF1">
    <property type="entry name" value="CORRINOID ADENOSYLTRANSFERASE"/>
    <property type="match status" value="1"/>
</dbReference>
<dbReference type="InterPro" id="IPR003724">
    <property type="entry name" value="CblAdoTrfase_CobA"/>
</dbReference>
<evidence type="ECO:0000313" key="1">
    <source>
        <dbReference type="EMBL" id="MBB6477840.1"/>
    </source>
</evidence>
<dbReference type="OrthoDB" id="9810309at2"/>
<dbReference type="EMBL" id="JACHHI010000003">
    <property type="protein sequence ID" value="MBB6477840.1"/>
    <property type="molecule type" value="Genomic_DNA"/>
</dbReference>
<dbReference type="AlphaFoldDB" id="A0A841R441"/>
<dbReference type="GeneID" id="93486155"/>
<dbReference type="PIRSF" id="PIRSF015617">
    <property type="entry name" value="Adensltrnsf_CobA"/>
    <property type="match status" value="1"/>
</dbReference>
<dbReference type="EC" id="2.5.1.17" evidence="1"/>
<dbReference type="CDD" id="cd00561">
    <property type="entry name" value="CobA_ACA"/>
    <property type="match status" value="1"/>
</dbReference>
<keyword evidence="2" id="KW-1185">Reference proteome</keyword>
<dbReference type="SUPFAM" id="SSF52540">
    <property type="entry name" value="P-loop containing nucleoside triphosphate hydrolases"/>
    <property type="match status" value="1"/>
</dbReference>
<dbReference type="Proteomes" id="UP000591941">
    <property type="component" value="Unassembled WGS sequence"/>
</dbReference>
<dbReference type="RefSeq" id="WP_159822805.1">
    <property type="nucleotide sequence ID" value="NZ_CABWNB010000002.1"/>
</dbReference>
<name>A0A841R441_9FIRM</name>
<protein>
    <submittedName>
        <fullName evidence="1">Cob(I)alamin adenosyltransferase</fullName>
        <ecNumber evidence="1">2.5.1.17</ecNumber>
    </submittedName>
</protein>
<dbReference type="GO" id="GO:0005524">
    <property type="term" value="F:ATP binding"/>
    <property type="evidence" value="ECO:0007669"/>
    <property type="project" value="InterPro"/>
</dbReference>
<reference evidence="1 2" key="1">
    <citation type="submission" date="2020-08" db="EMBL/GenBank/DDBJ databases">
        <title>Genomic Encyclopedia of Type Strains, Phase IV (KMG-IV): sequencing the most valuable type-strain genomes for metagenomic binning, comparative biology and taxonomic classification.</title>
        <authorList>
            <person name="Goeker M."/>
        </authorList>
    </citation>
    <scope>NUCLEOTIDE SEQUENCE [LARGE SCALE GENOMIC DNA]</scope>
    <source>
        <strain evidence="1 2">DSM 21255</strain>
    </source>
</reference>
<organism evidence="1 2">
    <name type="scientific">Negativicoccus succinicivorans</name>
    <dbReference type="NCBI Taxonomy" id="620903"/>
    <lineage>
        <taxon>Bacteria</taxon>
        <taxon>Bacillati</taxon>
        <taxon>Bacillota</taxon>
        <taxon>Negativicutes</taxon>
        <taxon>Veillonellales</taxon>
        <taxon>Veillonellaceae</taxon>
        <taxon>Negativicoccus</taxon>
    </lineage>
</organism>
<proteinExistence type="predicted"/>
<dbReference type="InterPro" id="IPR027417">
    <property type="entry name" value="P-loop_NTPase"/>
</dbReference>
<keyword evidence="1" id="KW-0808">Transferase</keyword>
<sequence length="193" mass="21252">MKRGYIQVYTGDGKGKTTAAIGLAIRAVGAGLKVWLLQFMKSEYYSEQKILDGISPLLYRESLGKPYFIAPEGTLTEETKKALTDVVVFPPGNPPAEYVEACRNGVEIAARTLAKGEYDVVILDEINVALHFGLVTREDCEALIAAKPAGTELIFTGRKAPQWLVDRADLVTEMRNVKHYYDAGVANRRGIED</sequence>
<evidence type="ECO:0000313" key="2">
    <source>
        <dbReference type="Proteomes" id="UP000591941"/>
    </source>
</evidence>
<dbReference type="Gene3D" id="3.40.50.300">
    <property type="entry name" value="P-loop containing nucleotide triphosphate hydrolases"/>
    <property type="match status" value="1"/>
</dbReference>
<comment type="caution">
    <text evidence="1">The sequence shown here is derived from an EMBL/GenBank/DDBJ whole genome shotgun (WGS) entry which is preliminary data.</text>
</comment>
<dbReference type="GO" id="GO:0009236">
    <property type="term" value="P:cobalamin biosynthetic process"/>
    <property type="evidence" value="ECO:0007669"/>
    <property type="project" value="InterPro"/>
</dbReference>
<gene>
    <name evidence="1" type="ORF">HNR45_000873</name>
</gene>
<dbReference type="PANTHER" id="PTHR46638">
    <property type="entry name" value="CORRINOID ADENOSYLTRANSFERASE"/>
    <property type="match status" value="1"/>
</dbReference>